<evidence type="ECO:0000256" key="1">
    <source>
        <dbReference type="SAM" id="SignalP"/>
    </source>
</evidence>
<dbReference type="AlphaFoldDB" id="A0A1Y5RC31"/>
<keyword evidence="1" id="KW-0732">Signal</keyword>
<keyword evidence="3" id="KW-1185">Reference proteome</keyword>
<sequence>MKNFVLALATSAALVAPQFAAAEAQFDVAALQTGCTTAPASCVTLVGGLIASLKAAGYTGAALDEQLAEIAGAVIGAAKASGKNDLNNASFASALNAAAESASEGTRTGISSAANVVASGEADNIGGTGFGSVADDGASVS</sequence>
<protein>
    <submittedName>
        <fullName evidence="2">Uncharacterized protein</fullName>
    </submittedName>
</protein>
<feature type="signal peptide" evidence="1">
    <location>
        <begin position="1"/>
        <end position="20"/>
    </location>
</feature>
<feature type="chain" id="PRO_5012848177" evidence="1">
    <location>
        <begin position="21"/>
        <end position="141"/>
    </location>
</feature>
<dbReference type="Proteomes" id="UP000193862">
    <property type="component" value="Unassembled WGS sequence"/>
</dbReference>
<name>A0A1Y5RC31_9RHOB</name>
<dbReference type="EMBL" id="FWFS01000001">
    <property type="protein sequence ID" value="SLN13594.1"/>
    <property type="molecule type" value="Genomic_DNA"/>
</dbReference>
<evidence type="ECO:0000313" key="3">
    <source>
        <dbReference type="Proteomes" id="UP000193862"/>
    </source>
</evidence>
<organism evidence="2 3">
    <name type="scientific">Aquimixticola soesokkakensis</name>
    <dbReference type="NCBI Taxonomy" id="1519096"/>
    <lineage>
        <taxon>Bacteria</taxon>
        <taxon>Pseudomonadati</taxon>
        <taxon>Pseudomonadota</taxon>
        <taxon>Alphaproteobacteria</taxon>
        <taxon>Rhodobacterales</taxon>
        <taxon>Paracoccaceae</taxon>
        <taxon>Aquimixticola</taxon>
    </lineage>
</organism>
<reference evidence="2 3" key="1">
    <citation type="submission" date="2017-03" db="EMBL/GenBank/DDBJ databases">
        <authorList>
            <person name="Afonso C.L."/>
            <person name="Miller P.J."/>
            <person name="Scott M.A."/>
            <person name="Spackman E."/>
            <person name="Goraichik I."/>
            <person name="Dimitrov K.M."/>
            <person name="Suarez D.L."/>
            <person name="Swayne D.E."/>
        </authorList>
    </citation>
    <scope>NUCLEOTIDE SEQUENCE [LARGE SCALE GENOMIC DNA]</scope>
    <source>
        <strain evidence="2 3">CECT 8620</strain>
    </source>
</reference>
<evidence type="ECO:0000313" key="2">
    <source>
        <dbReference type="EMBL" id="SLN13594.1"/>
    </source>
</evidence>
<accession>A0A1Y5RC31</accession>
<dbReference type="RefSeq" id="WP_143267372.1">
    <property type="nucleotide sequence ID" value="NZ_FWFS01000001.1"/>
</dbReference>
<proteinExistence type="predicted"/>
<gene>
    <name evidence="2" type="ORF">AQS8620_00181</name>
</gene>